<accession>A0A6B9XTC6</accession>
<dbReference type="InterPro" id="IPR029044">
    <property type="entry name" value="Nucleotide-diphossugar_trans"/>
</dbReference>
<protein>
    <submittedName>
        <fullName evidence="5">Beta-1,3-galactosyltransferase</fullName>
    </submittedName>
</protein>
<comment type="similarity">
    <text evidence="1">Belongs to the glycosyltransferase 2 family.</text>
</comment>
<dbReference type="PANTHER" id="PTHR43685:SF5">
    <property type="entry name" value="GLYCOSYLTRANSFERASE EPSE-RELATED"/>
    <property type="match status" value="1"/>
</dbReference>
<evidence type="ECO:0000256" key="3">
    <source>
        <dbReference type="ARBA" id="ARBA00022679"/>
    </source>
</evidence>
<sequence>MTTSSTVFNEFKFSILMSVYIKETYDNFTACYKSIIDNSLLPDQIVIVLDGPVNREILGFIECEINKGIPITLVKSDHNLGLGSALNLGLEFCRNEWVFRMDTDDICINDRFEKQVMFIRNNKDVVLVGGHIAEFDENMEVMTGIKSVPLTYDDIIGFIKYRSPFNHMSVAFRKSAVISVGGYQHHHFMEDYNLWLRIVAGNFKVANVNEILVNVRGGSEMIKRRKGVAYIKSEWLLMKMKYSLKISTCFESLYIFMMRSIPRLLPTSLLNVIYSFLRK</sequence>
<feature type="domain" description="Glycosyltransferase 2-like" evidence="4">
    <location>
        <begin position="14"/>
        <end position="177"/>
    </location>
</feature>
<keyword evidence="2 5" id="KW-0328">Glycosyltransferase</keyword>
<evidence type="ECO:0000256" key="2">
    <source>
        <dbReference type="ARBA" id="ARBA00022676"/>
    </source>
</evidence>
<name>A0A6B9XTC6_ENTCL</name>
<dbReference type="GO" id="GO:0016757">
    <property type="term" value="F:glycosyltransferase activity"/>
    <property type="evidence" value="ECO:0007669"/>
    <property type="project" value="UniProtKB-KW"/>
</dbReference>
<dbReference type="SUPFAM" id="SSF53448">
    <property type="entry name" value="Nucleotide-diphospho-sugar transferases"/>
    <property type="match status" value="1"/>
</dbReference>
<dbReference type="AlphaFoldDB" id="A0A6B9XTC6"/>
<evidence type="ECO:0000256" key="1">
    <source>
        <dbReference type="ARBA" id="ARBA00006739"/>
    </source>
</evidence>
<dbReference type="InterPro" id="IPR050834">
    <property type="entry name" value="Glycosyltransf_2"/>
</dbReference>
<dbReference type="EMBL" id="MK595736">
    <property type="protein sequence ID" value="QHR93346.1"/>
    <property type="molecule type" value="Genomic_DNA"/>
</dbReference>
<evidence type="ECO:0000259" key="4">
    <source>
        <dbReference type="Pfam" id="PF00535"/>
    </source>
</evidence>
<proteinExistence type="inferred from homology"/>
<reference evidence="5" key="1">
    <citation type="submission" date="2019-03" db="EMBL/GenBank/DDBJ databases">
        <title>Genetic characterization of the O-antigen and development of a molecular serotyping scheme for Enterobacter cloacae.</title>
        <authorList>
            <person name="Li Y."/>
            <person name="Huang J."/>
            <person name="Wang X."/>
            <person name="Xu C."/>
            <person name="Han T."/>
            <person name="Guo X."/>
        </authorList>
    </citation>
    <scope>NUCLEOTIDE SEQUENCE</scope>
    <source>
        <strain evidence="5">NCTC 11593</strain>
    </source>
</reference>
<dbReference type="PANTHER" id="PTHR43685">
    <property type="entry name" value="GLYCOSYLTRANSFERASE"/>
    <property type="match status" value="1"/>
</dbReference>
<organism evidence="5">
    <name type="scientific">Enterobacter cloacae</name>
    <dbReference type="NCBI Taxonomy" id="550"/>
    <lineage>
        <taxon>Bacteria</taxon>
        <taxon>Pseudomonadati</taxon>
        <taxon>Pseudomonadota</taxon>
        <taxon>Gammaproteobacteria</taxon>
        <taxon>Enterobacterales</taxon>
        <taxon>Enterobacteriaceae</taxon>
        <taxon>Enterobacter</taxon>
        <taxon>Enterobacter cloacae complex</taxon>
    </lineage>
</organism>
<keyword evidence="3 5" id="KW-0808">Transferase</keyword>
<dbReference type="Gene3D" id="3.90.550.10">
    <property type="entry name" value="Spore Coat Polysaccharide Biosynthesis Protein SpsA, Chain A"/>
    <property type="match status" value="1"/>
</dbReference>
<dbReference type="InterPro" id="IPR001173">
    <property type="entry name" value="Glyco_trans_2-like"/>
</dbReference>
<evidence type="ECO:0000313" key="5">
    <source>
        <dbReference type="EMBL" id="QHR93346.1"/>
    </source>
</evidence>
<dbReference type="Pfam" id="PF00535">
    <property type="entry name" value="Glycos_transf_2"/>
    <property type="match status" value="1"/>
</dbReference>